<protein>
    <submittedName>
        <fullName evidence="1">Uncharacterized protein</fullName>
    </submittedName>
</protein>
<gene>
    <name evidence="1" type="ORF">R38712_03697</name>
</gene>
<accession>A0ABM9IS62</accession>
<organism evidence="1 2">
    <name type="scientific">Ralstonia pickettii</name>
    <name type="common">Burkholderia pickettii</name>
    <dbReference type="NCBI Taxonomy" id="329"/>
    <lineage>
        <taxon>Bacteria</taxon>
        <taxon>Pseudomonadati</taxon>
        <taxon>Pseudomonadota</taxon>
        <taxon>Betaproteobacteria</taxon>
        <taxon>Burkholderiales</taxon>
        <taxon>Burkholderiaceae</taxon>
        <taxon>Ralstonia</taxon>
    </lineage>
</organism>
<reference evidence="1 2" key="1">
    <citation type="submission" date="2023-07" db="EMBL/GenBank/DDBJ databases">
        <authorList>
            <person name="Peeters C."/>
        </authorList>
    </citation>
    <scope>NUCLEOTIDE SEQUENCE [LARGE SCALE GENOMIC DNA]</scope>
    <source>
        <strain evidence="1 2">R-38712</strain>
    </source>
</reference>
<name>A0ABM9IS62_RALPI</name>
<evidence type="ECO:0000313" key="2">
    <source>
        <dbReference type="Proteomes" id="UP001189303"/>
    </source>
</evidence>
<sequence>MAQPLIQPNPAPSVMANLKDNSPCVACKSGGGTFCFCKRSRTPRHTRPNVS</sequence>
<comment type="caution">
    <text evidence="1">The sequence shown here is derived from an EMBL/GenBank/DDBJ whole genome shotgun (WGS) entry which is preliminary data.</text>
</comment>
<dbReference type="EMBL" id="CATWFT010000013">
    <property type="protein sequence ID" value="CAJ0728411.1"/>
    <property type="molecule type" value="Genomic_DNA"/>
</dbReference>
<proteinExistence type="predicted"/>
<dbReference type="Proteomes" id="UP001189303">
    <property type="component" value="Unassembled WGS sequence"/>
</dbReference>
<keyword evidence="2" id="KW-1185">Reference proteome</keyword>
<evidence type="ECO:0000313" key="1">
    <source>
        <dbReference type="EMBL" id="CAJ0728411.1"/>
    </source>
</evidence>